<dbReference type="EMBL" id="BMEV01000018">
    <property type="protein sequence ID" value="GGH74277.1"/>
    <property type="molecule type" value="Genomic_DNA"/>
</dbReference>
<comment type="caution">
    <text evidence="3">The sequence shown here is derived from an EMBL/GenBank/DDBJ whole genome shotgun (WGS) entry which is preliminary data.</text>
</comment>
<reference evidence="3" key="1">
    <citation type="journal article" date="2014" name="Int. J. Syst. Evol. Microbiol.">
        <title>Complete genome sequence of Corynebacterium casei LMG S-19264T (=DSM 44701T), isolated from a smear-ripened cheese.</title>
        <authorList>
            <consortium name="US DOE Joint Genome Institute (JGI-PGF)"/>
            <person name="Walter F."/>
            <person name="Albersmeier A."/>
            <person name="Kalinowski J."/>
            <person name="Ruckert C."/>
        </authorList>
    </citation>
    <scope>NUCLEOTIDE SEQUENCE</scope>
    <source>
        <strain evidence="3">CGMCC 1.12360</strain>
    </source>
</reference>
<dbReference type="RefSeq" id="WP_188391574.1">
    <property type="nucleotide sequence ID" value="NZ_BMEV01000018.1"/>
</dbReference>
<keyword evidence="4" id="KW-1185">Reference proteome</keyword>
<dbReference type="InterPro" id="IPR000719">
    <property type="entry name" value="Prot_kinase_dom"/>
</dbReference>
<dbReference type="Proteomes" id="UP000602050">
    <property type="component" value="Unassembled WGS sequence"/>
</dbReference>
<dbReference type="Gene3D" id="1.10.510.10">
    <property type="entry name" value="Transferase(Phosphotransferase) domain 1"/>
    <property type="match status" value="1"/>
</dbReference>
<evidence type="ECO:0000259" key="2">
    <source>
        <dbReference type="PROSITE" id="PS50011"/>
    </source>
</evidence>
<dbReference type="GO" id="GO:0005524">
    <property type="term" value="F:ATP binding"/>
    <property type="evidence" value="ECO:0007669"/>
    <property type="project" value="InterPro"/>
</dbReference>
<feature type="region of interest" description="Disordered" evidence="1">
    <location>
        <begin position="230"/>
        <end position="255"/>
    </location>
</feature>
<protein>
    <recommendedName>
        <fullName evidence="2">Protein kinase domain-containing protein</fullName>
    </recommendedName>
</protein>
<name>A0A8J2ZSG8_9BACI</name>
<gene>
    <name evidence="3" type="ORF">GCM10010978_12980</name>
</gene>
<organism evidence="3 4">
    <name type="scientific">Compostibacillus humi</name>
    <dbReference type="NCBI Taxonomy" id="1245525"/>
    <lineage>
        <taxon>Bacteria</taxon>
        <taxon>Bacillati</taxon>
        <taxon>Bacillota</taxon>
        <taxon>Bacilli</taxon>
        <taxon>Bacillales</taxon>
        <taxon>Bacillaceae</taxon>
        <taxon>Compostibacillus</taxon>
    </lineage>
</organism>
<evidence type="ECO:0000313" key="4">
    <source>
        <dbReference type="Proteomes" id="UP000602050"/>
    </source>
</evidence>
<sequence length="331" mass="37859">MGTIFTAIHEAGYILGSFNLTDFWGVNLESFQLRPIRTIRVKGMAEKFGDNGEFAAPEMGTARAIDESADVFLLGHLFLSFVFDRKQPFSDYNELRYLSHQLQAFRPEIPFTLHTWLEKSTNLSPVRRYHTVSEQIEAFKQALWQDKQRRGNHPEILETLFAIDLSVKQTLAEPTLLEEHAERRKKDINVWPAESENSSYSESLPLNDNTDQSDGKTHMVNDVDSEIKALTNSKSSTEENNEEKHDEKPQKKSLWNKITRKTAAEKDAEIHGPHKALDGTTYTIDNEELVYEEPYIVMQMIAPFWQWPAGLPPSHRQGGVLVCPAWVQTIG</sequence>
<reference evidence="3" key="2">
    <citation type="submission" date="2020-09" db="EMBL/GenBank/DDBJ databases">
        <authorList>
            <person name="Sun Q."/>
            <person name="Zhou Y."/>
        </authorList>
    </citation>
    <scope>NUCLEOTIDE SEQUENCE</scope>
    <source>
        <strain evidence="3">CGMCC 1.12360</strain>
    </source>
</reference>
<dbReference type="InterPro" id="IPR011009">
    <property type="entry name" value="Kinase-like_dom_sf"/>
</dbReference>
<dbReference type="GO" id="GO:0004672">
    <property type="term" value="F:protein kinase activity"/>
    <property type="evidence" value="ECO:0007669"/>
    <property type="project" value="InterPro"/>
</dbReference>
<dbReference type="AlphaFoldDB" id="A0A8J2ZSG8"/>
<feature type="compositionally biased region" description="Polar residues" evidence="1">
    <location>
        <begin position="195"/>
        <end position="212"/>
    </location>
</feature>
<accession>A0A8J2ZSG8</accession>
<feature type="region of interest" description="Disordered" evidence="1">
    <location>
        <begin position="188"/>
        <end position="218"/>
    </location>
</feature>
<proteinExistence type="predicted"/>
<evidence type="ECO:0000256" key="1">
    <source>
        <dbReference type="SAM" id="MobiDB-lite"/>
    </source>
</evidence>
<evidence type="ECO:0000313" key="3">
    <source>
        <dbReference type="EMBL" id="GGH74277.1"/>
    </source>
</evidence>
<dbReference type="SUPFAM" id="SSF56112">
    <property type="entry name" value="Protein kinase-like (PK-like)"/>
    <property type="match status" value="1"/>
</dbReference>
<dbReference type="PROSITE" id="PS50011">
    <property type="entry name" value="PROTEIN_KINASE_DOM"/>
    <property type="match status" value="1"/>
</dbReference>
<feature type="domain" description="Protein kinase" evidence="2">
    <location>
        <begin position="1"/>
        <end position="162"/>
    </location>
</feature>